<dbReference type="Pfam" id="PF04397">
    <property type="entry name" value="LytTR"/>
    <property type="match status" value="1"/>
</dbReference>
<dbReference type="SUPFAM" id="SSF52172">
    <property type="entry name" value="CheY-like"/>
    <property type="match status" value="1"/>
</dbReference>
<dbReference type="Pfam" id="PF00072">
    <property type="entry name" value="Response_reg"/>
    <property type="match status" value="1"/>
</dbReference>
<sequence length="257" mass="30443">MLRFAICDDEKTFREVETETISRIMKQKYEHVSYGIIQYHCGNDLIKDYVNNKFDVIFLDIELGEENGFDVASSLTKIRNDTNIVFVTTYENLVFDSFVFRPLGFVRKRAFENEFEQVMFRMVQYFVDSNQMIIFGMGKEKYEFLLDEIRTVCSYKHDIIVSSENDDVTIRDQLLKYENELLKKSFVIASRGYMINLKYVREIDGKTLYLFNDKFVEISRSRLKEVKDGFRDYQLKYAKGRIKINGLNDTLPVSDTE</sequence>
<dbReference type="InterPro" id="IPR046947">
    <property type="entry name" value="LytR-like"/>
</dbReference>
<feature type="domain" description="HTH LytTR-type" evidence="5">
    <location>
        <begin position="157"/>
        <end position="232"/>
    </location>
</feature>
<dbReference type="PROSITE" id="PS50930">
    <property type="entry name" value="HTH_LYTTR"/>
    <property type="match status" value="1"/>
</dbReference>
<evidence type="ECO:0000256" key="2">
    <source>
        <dbReference type="ARBA" id="ARBA00024867"/>
    </source>
</evidence>
<dbReference type="InterPro" id="IPR011006">
    <property type="entry name" value="CheY-like_superfamily"/>
</dbReference>
<organism evidence="6 7">
    <name type="scientific">[Clostridium] fimetarium</name>
    <dbReference type="NCBI Taxonomy" id="99656"/>
    <lineage>
        <taxon>Bacteria</taxon>
        <taxon>Bacillati</taxon>
        <taxon>Bacillota</taxon>
        <taxon>Clostridia</taxon>
        <taxon>Lachnospirales</taxon>
        <taxon>Lachnospiraceae</taxon>
    </lineage>
</organism>
<evidence type="ECO:0000313" key="6">
    <source>
        <dbReference type="EMBL" id="SEW01836.1"/>
    </source>
</evidence>
<dbReference type="RefSeq" id="WP_092451322.1">
    <property type="nucleotide sequence ID" value="NZ_FOJI01000003.1"/>
</dbReference>
<dbReference type="AlphaFoldDB" id="A0A1I0NK10"/>
<dbReference type="SMART" id="SM00850">
    <property type="entry name" value="LytTR"/>
    <property type="match status" value="1"/>
</dbReference>
<dbReference type="OrthoDB" id="9809318at2"/>
<protein>
    <recommendedName>
        <fullName evidence="1">Stage 0 sporulation protein A homolog</fullName>
    </recommendedName>
</protein>
<dbReference type="GO" id="GO:0000156">
    <property type="term" value="F:phosphorelay response regulator activity"/>
    <property type="evidence" value="ECO:0007669"/>
    <property type="project" value="InterPro"/>
</dbReference>
<keyword evidence="6" id="KW-0238">DNA-binding</keyword>
<proteinExistence type="predicted"/>
<evidence type="ECO:0000256" key="1">
    <source>
        <dbReference type="ARBA" id="ARBA00018672"/>
    </source>
</evidence>
<evidence type="ECO:0000313" key="7">
    <source>
        <dbReference type="Proteomes" id="UP000199701"/>
    </source>
</evidence>
<comment type="function">
    <text evidence="2">May play the central regulatory role in sporulation. It may be an element of the effector pathway responsible for the activation of sporulation genes in response to nutritional stress. Spo0A may act in concert with spo0H (a sigma factor) to control the expression of some genes that are critical to the sporulation process.</text>
</comment>
<dbReference type="Proteomes" id="UP000199701">
    <property type="component" value="Unassembled WGS sequence"/>
</dbReference>
<dbReference type="GO" id="GO:0003677">
    <property type="term" value="F:DNA binding"/>
    <property type="evidence" value="ECO:0007669"/>
    <property type="project" value="UniProtKB-KW"/>
</dbReference>
<feature type="domain" description="Response regulatory" evidence="4">
    <location>
        <begin position="3"/>
        <end position="123"/>
    </location>
</feature>
<dbReference type="Gene3D" id="3.40.50.2300">
    <property type="match status" value="1"/>
</dbReference>
<dbReference type="PROSITE" id="PS50110">
    <property type="entry name" value="RESPONSE_REGULATORY"/>
    <property type="match status" value="1"/>
</dbReference>
<keyword evidence="3" id="KW-0597">Phosphoprotein</keyword>
<dbReference type="PANTHER" id="PTHR37299">
    <property type="entry name" value="TRANSCRIPTIONAL REGULATOR-RELATED"/>
    <property type="match status" value="1"/>
</dbReference>
<dbReference type="EMBL" id="FOJI01000003">
    <property type="protein sequence ID" value="SEW01836.1"/>
    <property type="molecule type" value="Genomic_DNA"/>
</dbReference>
<accession>A0A1I0NK10</accession>
<keyword evidence="7" id="KW-1185">Reference proteome</keyword>
<evidence type="ECO:0000259" key="5">
    <source>
        <dbReference type="PROSITE" id="PS50930"/>
    </source>
</evidence>
<evidence type="ECO:0000259" key="4">
    <source>
        <dbReference type="PROSITE" id="PS50110"/>
    </source>
</evidence>
<name>A0A1I0NK10_9FIRM</name>
<feature type="modified residue" description="4-aspartylphosphate" evidence="3">
    <location>
        <position position="60"/>
    </location>
</feature>
<dbReference type="PANTHER" id="PTHR37299:SF1">
    <property type="entry name" value="STAGE 0 SPORULATION PROTEIN A HOMOLOG"/>
    <property type="match status" value="1"/>
</dbReference>
<dbReference type="InterPro" id="IPR007492">
    <property type="entry name" value="LytTR_DNA-bd_dom"/>
</dbReference>
<dbReference type="STRING" id="99656.SAMN05421659_103174"/>
<gene>
    <name evidence="6" type="ORF">SAMN05421659_103174</name>
</gene>
<evidence type="ECO:0000256" key="3">
    <source>
        <dbReference type="PROSITE-ProRule" id="PRU00169"/>
    </source>
</evidence>
<dbReference type="InterPro" id="IPR001789">
    <property type="entry name" value="Sig_transdc_resp-reg_receiver"/>
</dbReference>
<dbReference type="Gene3D" id="2.40.50.1020">
    <property type="entry name" value="LytTr DNA-binding domain"/>
    <property type="match status" value="1"/>
</dbReference>
<reference evidence="6 7" key="1">
    <citation type="submission" date="2016-10" db="EMBL/GenBank/DDBJ databases">
        <authorList>
            <person name="de Groot N.N."/>
        </authorList>
    </citation>
    <scope>NUCLEOTIDE SEQUENCE [LARGE SCALE GENOMIC DNA]</scope>
    <source>
        <strain evidence="6 7">DSM 9179</strain>
    </source>
</reference>